<keyword evidence="1" id="KW-1133">Transmembrane helix</keyword>
<gene>
    <name evidence="2" type="ORF">CEPIT_LOCUS21409</name>
    <name evidence="3" type="ORF">CEPIT_LOCUS21824</name>
</gene>
<keyword evidence="4" id="KW-1185">Reference proteome</keyword>
<feature type="transmembrane region" description="Helical" evidence="1">
    <location>
        <begin position="20"/>
        <end position="45"/>
    </location>
</feature>
<comment type="caution">
    <text evidence="3">The sequence shown here is derived from an EMBL/GenBank/DDBJ whole genome shotgun (WGS) entry which is preliminary data.</text>
</comment>
<name>A0AAV0E5B8_9ASTE</name>
<accession>A0AAV0E5B8</accession>
<sequence length="99" mass="11184">MMDWIQIMVVPIRLEIWARFIVPIWIVILVEATPCYCSSVLGSAYRTSYGMRELILIAATCAEMGRIPATAEMISIDVAVRIPALMPEIHLGVRTWSDF</sequence>
<dbReference type="Proteomes" id="UP001152523">
    <property type="component" value="Unassembled WGS sequence"/>
</dbReference>
<dbReference type="AlphaFoldDB" id="A0AAV0E5B8"/>
<protein>
    <submittedName>
        <fullName evidence="3">Uncharacterized protein</fullName>
    </submittedName>
</protein>
<dbReference type="EMBL" id="CAMAPF010000266">
    <property type="protein sequence ID" value="CAH9116167.1"/>
    <property type="molecule type" value="Genomic_DNA"/>
</dbReference>
<proteinExistence type="predicted"/>
<reference evidence="3" key="1">
    <citation type="submission" date="2022-07" db="EMBL/GenBank/DDBJ databases">
        <authorList>
            <person name="Macas J."/>
            <person name="Novak P."/>
            <person name="Neumann P."/>
        </authorList>
    </citation>
    <scope>NUCLEOTIDE SEQUENCE</scope>
</reference>
<evidence type="ECO:0000313" key="2">
    <source>
        <dbReference type="EMBL" id="CAH9116167.1"/>
    </source>
</evidence>
<evidence type="ECO:0000313" key="4">
    <source>
        <dbReference type="Proteomes" id="UP001152523"/>
    </source>
</evidence>
<keyword evidence="1" id="KW-0472">Membrane</keyword>
<dbReference type="EMBL" id="CAMAPF010000404">
    <property type="protein sequence ID" value="CAH9117314.1"/>
    <property type="molecule type" value="Genomic_DNA"/>
</dbReference>
<organism evidence="3 4">
    <name type="scientific">Cuscuta epithymum</name>
    <dbReference type="NCBI Taxonomy" id="186058"/>
    <lineage>
        <taxon>Eukaryota</taxon>
        <taxon>Viridiplantae</taxon>
        <taxon>Streptophyta</taxon>
        <taxon>Embryophyta</taxon>
        <taxon>Tracheophyta</taxon>
        <taxon>Spermatophyta</taxon>
        <taxon>Magnoliopsida</taxon>
        <taxon>eudicotyledons</taxon>
        <taxon>Gunneridae</taxon>
        <taxon>Pentapetalae</taxon>
        <taxon>asterids</taxon>
        <taxon>lamiids</taxon>
        <taxon>Solanales</taxon>
        <taxon>Convolvulaceae</taxon>
        <taxon>Cuscuteae</taxon>
        <taxon>Cuscuta</taxon>
        <taxon>Cuscuta subgen. Cuscuta</taxon>
    </lineage>
</organism>
<evidence type="ECO:0000313" key="3">
    <source>
        <dbReference type="EMBL" id="CAH9117314.1"/>
    </source>
</evidence>
<keyword evidence="1" id="KW-0812">Transmembrane</keyword>
<evidence type="ECO:0000256" key="1">
    <source>
        <dbReference type="SAM" id="Phobius"/>
    </source>
</evidence>